<evidence type="ECO:0000313" key="2">
    <source>
        <dbReference type="Proteomes" id="UP000031339"/>
    </source>
</evidence>
<proteinExistence type="predicted"/>
<dbReference type="Proteomes" id="UP000031339">
    <property type="component" value="Unassembled WGS sequence"/>
</dbReference>
<dbReference type="OrthoDB" id="9804504at2"/>
<evidence type="ECO:0000313" key="1">
    <source>
        <dbReference type="EMBL" id="KIC78492.1"/>
    </source>
</evidence>
<protein>
    <submittedName>
        <fullName evidence="1">Transcriptional regulator</fullName>
    </submittedName>
</protein>
<dbReference type="STRING" id="862969.SCI_0193"/>
<dbReference type="EMBL" id="JWIY01000001">
    <property type="protein sequence ID" value="KIC78492.1"/>
    <property type="molecule type" value="Genomic_DNA"/>
</dbReference>
<accession>A0A0C1KHV5</accession>
<comment type="caution">
    <text evidence="1">The sequence shown here is derived from an EMBL/GenBank/DDBJ whole genome shotgun (WGS) entry which is preliminary data.</text>
</comment>
<organism evidence="1 2">
    <name type="scientific">Streptococcus constellatus</name>
    <dbReference type="NCBI Taxonomy" id="76860"/>
    <lineage>
        <taxon>Bacteria</taxon>
        <taxon>Bacillati</taxon>
        <taxon>Bacillota</taxon>
        <taxon>Bacilli</taxon>
        <taxon>Lactobacillales</taxon>
        <taxon>Streptococcaceae</taxon>
        <taxon>Streptococcus</taxon>
        <taxon>Streptococcus anginosus group</taxon>
    </lineage>
</organism>
<dbReference type="AlphaFoldDB" id="A0A0C1KHV5"/>
<sequence length="86" mass="9942">MNDTIETTLLLNLFYFEDGCYTRNENFIAAKRRKAIALLDEDADELKEIDPDVAKEYAETISYLDSLSDEEYQSLKEGLIEQVLLN</sequence>
<reference evidence="1 2" key="1">
    <citation type="submission" date="2014-12" db="EMBL/GenBank/DDBJ databases">
        <title>Partial genome sequence of Streptococcus constellatus KCOM 1650 (= ChDC B144).</title>
        <authorList>
            <person name="Kook J.-K."/>
            <person name="Park S.-N."/>
            <person name="Lim Y.K."/>
            <person name="Jo E."/>
        </authorList>
    </citation>
    <scope>NUCLEOTIDE SEQUENCE [LARGE SCALE GENOMIC DNA]</scope>
    <source>
        <strain evidence="1 2">KCOM 1650</strain>
    </source>
</reference>
<dbReference type="RefSeq" id="WP_039677040.1">
    <property type="nucleotide sequence ID" value="NZ_JWIY01000001.1"/>
</dbReference>
<name>A0A0C1KHV5_STRCV</name>
<gene>
    <name evidence="1" type="ORF">RN79_02690</name>
</gene>